<organism evidence="1 2">
    <name type="scientific">Larinioides sclopetarius</name>
    <dbReference type="NCBI Taxonomy" id="280406"/>
    <lineage>
        <taxon>Eukaryota</taxon>
        <taxon>Metazoa</taxon>
        <taxon>Ecdysozoa</taxon>
        <taxon>Arthropoda</taxon>
        <taxon>Chelicerata</taxon>
        <taxon>Arachnida</taxon>
        <taxon>Araneae</taxon>
        <taxon>Araneomorphae</taxon>
        <taxon>Entelegynae</taxon>
        <taxon>Araneoidea</taxon>
        <taxon>Araneidae</taxon>
        <taxon>Larinioides</taxon>
    </lineage>
</organism>
<evidence type="ECO:0000313" key="2">
    <source>
        <dbReference type="Proteomes" id="UP001497382"/>
    </source>
</evidence>
<dbReference type="Proteomes" id="UP001497382">
    <property type="component" value="Unassembled WGS sequence"/>
</dbReference>
<reference evidence="1 2" key="1">
    <citation type="submission" date="2024-04" db="EMBL/GenBank/DDBJ databases">
        <authorList>
            <person name="Rising A."/>
            <person name="Reimegard J."/>
            <person name="Sonavane S."/>
            <person name="Akerstrom W."/>
            <person name="Nylinder S."/>
            <person name="Hedman E."/>
            <person name="Kallberg Y."/>
        </authorList>
    </citation>
    <scope>NUCLEOTIDE SEQUENCE [LARGE SCALE GENOMIC DNA]</scope>
</reference>
<evidence type="ECO:0000313" key="1">
    <source>
        <dbReference type="EMBL" id="CAL1262036.1"/>
    </source>
</evidence>
<gene>
    <name evidence="1" type="ORF">LARSCL_LOCUS750</name>
</gene>
<protein>
    <recommendedName>
        <fullName evidence="3">LAGLIDADG homing endonuclease</fullName>
    </recommendedName>
</protein>
<sequence length="61" mass="6890">MEHFQILVSCPGLKKTQIKKFSIKYHKLTHLSLCNGLYKMEAIVPAFEKIVTDSPIGNNGE</sequence>
<dbReference type="AlphaFoldDB" id="A0AAV1YSU9"/>
<evidence type="ECO:0008006" key="3">
    <source>
        <dbReference type="Google" id="ProtNLM"/>
    </source>
</evidence>
<proteinExistence type="predicted"/>
<name>A0AAV1YSU9_9ARAC</name>
<accession>A0AAV1YSU9</accession>
<comment type="caution">
    <text evidence="1">The sequence shown here is derived from an EMBL/GenBank/DDBJ whole genome shotgun (WGS) entry which is preliminary data.</text>
</comment>
<keyword evidence="2" id="KW-1185">Reference proteome</keyword>
<dbReference type="EMBL" id="CAXIEN010000004">
    <property type="protein sequence ID" value="CAL1262036.1"/>
    <property type="molecule type" value="Genomic_DNA"/>
</dbReference>